<dbReference type="OrthoDB" id="333505at2157"/>
<organism evidence="1 2">
    <name type="scientific">Haladaptatus litoreus</name>
    <dbReference type="NCBI Taxonomy" id="553468"/>
    <lineage>
        <taxon>Archaea</taxon>
        <taxon>Methanobacteriati</taxon>
        <taxon>Methanobacteriota</taxon>
        <taxon>Stenosarchaea group</taxon>
        <taxon>Halobacteria</taxon>
        <taxon>Halobacteriales</taxon>
        <taxon>Haladaptataceae</taxon>
        <taxon>Haladaptatus</taxon>
    </lineage>
</organism>
<reference evidence="2" key="1">
    <citation type="submission" date="2017-01" db="EMBL/GenBank/DDBJ databases">
        <authorList>
            <person name="Varghese N."/>
            <person name="Submissions S."/>
        </authorList>
    </citation>
    <scope>NUCLEOTIDE SEQUENCE [LARGE SCALE GENOMIC DNA]</scope>
    <source>
        <strain evidence="2">CGMCC 1.7737</strain>
    </source>
</reference>
<dbReference type="Pfam" id="PF19133">
    <property type="entry name" value="DUF5816"/>
    <property type="match status" value="1"/>
</dbReference>
<dbReference type="InterPro" id="IPR043854">
    <property type="entry name" value="DUF5816"/>
</dbReference>
<dbReference type="Proteomes" id="UP000186914">
    <property type="component" value="Unassembled WGS sequence"/>
</dbReference>
<evidence type="ECO:0000313" key="1">
    <source>
        <dbReference type="EMBL" id="SIR20604.1"/>
    </source>
</evidence>
<dbReference type="AlphaFoldDB" id="A0A1N6Z193"/>
<accession>A0A1N6Z193</accession>
<evidence type="ECO:0008006" key="3">
    <source>
        <dbReference type="Google" id="ProtNLM"/>
    </source>
</evidence>
<name>A0A1N6Z193_9EURY</name>
<dbReference type="RefSeq" id="WP_076429769.1">
    <property type="nucleotide sequence ID" value="NZ_FTNO01000001.1"/>
</dbReference>
<sequence>MDETTTANGETVYISRSEGTRGSNGPFFVVYRTPEGERRYGYFCGNCETLDNAMDSMGRIECNQCGNLRKATEWDAAHE</sequence>
<keyword evidence="2" id="KW-1185">Reference proteome</keyword>
<dbReference type="EMBL" id="FTNO01000001">
    <property type="protein sequence ID" value="SIR20604.1"/>
    <property type="molecule type" value="Genomic_DNA"/>
</dbReference>
<protein>
    <recommendedName>
        <fullName evidence="3">GNAT family acetyltransferase</fullName>
    </recommendedName>
</protein>
<gene>
    <name evidence="1" type="ORF">SAMN05421858_1823</name>
</gene>
<proteinExistence type="predicted"/>
<evidence type="ECO:0000313" key="2">
    <source>
        <dbReference type="Proteomes" id="UP000186914"/>
    </source>
</evidence>